<dbReference type="InterPro" id="IPR002491">
    <property type="entry name" value="ABC_transptr_periplasmic_BD"/>
</dbReference>
<evidence type="ECO:0000256" key="5">
    <source>
        <dbReference type="ARBA" id="ARBA00022729"/>
    </source>
</evidence>
<dbReference type="RefSeq" id="WP_093014957.1">
    <property type="nucleotide sequence ID" value="NZ_FOXV01000015.1"/>
</dbReference>
<keyword evidence="9" id="KW-1185">Reference proteome</keyword>
<dbReference type="Proteomes" id="UP000243106">
    <property type="component" value="Unassembled WGS sequence"/>
</dbReference>
<comment type="subcellular location">
    <subcellularLocation>
        <location evidence="1">Cell envelope</location>
    </subcellularLocation>
</comment>
<dbReference type="Pfam" id="PF01497">
    <property type="entry name" value="Peripla_BP_2"/>
    <property type="match status" value="1"/>
</dbReference>
<comment type="similarity">
    <text evidence="2">Belongs to the bacterial solute-binding protein 8 family.</text>
</comment>
<evidence type="ECO:0000313" key="9">
    <source>
        <dbReference type="Proteomes" id="UP000243106"/>
    </source>
</evidence>
<dbReference type="GO" id="GO:1901678">
    <property type="term" value="P:iron coordination entity transport"/>
    <property type="evidence" value="ECO:0007669"/>
    <property type="project" value="UniProtKB-ARBA"/>
</dbReference>
<protein>
    <submittedName>
        <fullName evidence="8">ABC-type Fe3+-hydroxamate transport system, substrate-binding protein</fullName>
    </submittedName>
</protein>
<proteinExistence type="inferred from homology"/>
<keyword evidence="3" id="KW-0813">Transport</keyword>
<dbReference type="PROSITE" id="PS50983">
    <property type="entry name" value="FE_B12_PBP"/>
    <property type="match status" value="1"/>
</dbReference>
<name>A0A1I6A6E6_9RHOB</name>
<dbReference type="PANTHER" id="PTHR30532">
    <property type="entry name" value="IRON III DICITRATE-BINDING PERIPLASMIC PROTEIN"/>
    <property type="match status" value="1"/>
</dbReference>
<keyword evidence="5 6" id="KW-0732">Signal</keyword>
<accession>A0A1I6A6E6</accession>
<evidence type="ECO:0000256" key="2">
    <source>
        <dbReference type="ARBA" id="ARBA00008814"/>
    </source>
</evidence>
<dbReference type="STRING" id="93684.SAMN05421853_11544"/>
<evidence type="ECO:0000256" key="1">
    <source>
        <dbReference type="ARBA" id="ARBA00004196"/>
    </source>
</evidence>
<feature type="domain" description="Fe/B12 periplasmic-binding" evidence="7">
    <location>
        <begin position="47"/>
        <end position="327"/>
    </location>
</feature>
<dbReference type="EMBL" id="FOXV01000015">
    <property type="protein sequence ID" value="SFQ64220.1"/>
    <property type="molecule type" value="Genomic_DNA"/>
</dbReference>
<dbReference type="AlphaFoldDB" id="A0A1I6A6E6"/>
<evidence type="ECO:0000259" key="7">
    <source>
        <dbReference type="PROSITE" id="PS50983"/>
    </source>
</evidence>
<keyword evidence="4" id="KW-0406">Ion transport</keyword>
<feature type="signal peptide" evidence="6">
    <location>
        <begin position="1"/>
        <end position="21"/>
    </location>
</feature>
<evidence type="ECO:0000256" key="6">
    <source>
        <dbReference type="SAM" id="SignalP"/>
    </source>
</evidence>
<gene>
    <name evidence="8" type="ORF">SAMN05421853_11544</name>
</gene>
<reference evidence="9" key="1">
    <citation type="submission" date="2016-10" db="EMBL/GenBank/DDBJ databases">
        <authorList>
            <person name="Varghese N."/>
            <person name="Submissions S."/>
        </authorList>
    </citation>
    <scope>NUCLEOTIDE SEQUENCE [LARGE SCALE GENOMIC DNA]</scope>
    <source>
        <strain evidence="9">JCM 10271</strain>
    </source>
</reference>
<dbReference type="GO" id="GO:0030288">
    <property type="term" value="C:outer membrane-bounded periplasmic space"/>
    <property type="evidence" value="ECO:0007669"/>
    <property type="project" value="TreeGrafter"/>
</dbReference>
<sequence length="333" mass="36978">MKPNLTVLAALVAFAATPALAQDCPEGQRLFEHAAGETCIPENPQRIASLHRLTATLTLMDLGAMDRIVASEGHPTEDAYFSDLVSSLLDIDLQDTDITFYGWEVDLERLAALEPDLIIARPWDTEIYDQLGQIAPMISLPIDVDFLDYMGIIADAGGVEAEYDAARAAYEARIETVRLRIPNAPEIEVAVIYADDSEIGLYNNFYALTQVLDDLGFSRRDVVDEAFLGFEGAYDHATSVPISAERIDIIDADILFAAYWYPWTDEKPGRNFIRDNLDAQVPGFCQFLEVCEARQIVYFDAAETYSGSFASLHAAIDLIEQHVANRDLVQVIE</sequence>
<dbReference type="PANTHER" id="PTHR30532:SF25">
    <property type="entry name" value="IRON(III) DICITRATE-BINDING PERIPLASMIC PROTEIN"/>
    <property type="match status" value="1"/>
</dbReference>
<keyword evidence="4" id="KW-0410">Iron transport</keyword>
<evidence type="ECO:0000256" key="3">
    <source>
        <dbReference type="ARBA" id="ARBA00022448"/>
    </source>
</evidence>
<evidence type="ECO:0000313" key="8">
    <source>
        <dbReference type="EMBL" id="SFQ64220.1"/>
    </source>
</evidence>
<keyword evidence="4" id="KW-0408">Iron</keyword>
<evidence type="ECO:0000256" key="4">
    <source>
        <dbReference type="ARBA" id="ARBA00022496"/>
    </source>
</evidence>
<dbReference type="SUPFAM" id="SSF53807">
    <property type="entry name" value="Helical backbone' metal receptor"/>
    <property type="match status" value="1"/>
</dbReference>
<organism evidence="8 9">
    <name type="scientific">Roseivivax halotolerans</name>
    <dbReference type="NCBI Taxonomy" id="93684"/>
    <lineage>
        <taxon>Bacteria</taxon>
        <taxon>Pseudomonadati</taxon>
        <taxon>Pseudomonadota</taxon>
        <taxon>Alphaproteobacteria</taxon>
        <taxon>Rhodobacterales</taxon>
        <taxon>Roseobacteraceae</taxon>
        <taxon>Roseivivax</taxon>
    </lineage>
</organism>
<feature type="chain" id="PRO_5017432833" evidence="6">
    <location>
        <begin position="22"/>
        <end position="333"/>
    </location>
</feature>
<dbReference type="Gene3D" id="3.40.50.1980">
    <property type="entry name" value="Nitrogenase molybdenum iron protein domain"/>
    <property type="match status" value="2"/>
</dbReference>
<dbReference type="InterPro" id="IPR051313">
    <property type="entry name" value="Bact_iron-sidero_bind"/>
</dbReference>